<evidence type="ECO:0000313" key="1">
    <source>
        <dbReference type="EMBL" id="SOQ59319.1"/>
    </source>
</evidence>
<dbReference type="EMBL" id="ODYU01012823">
    <property type="protein sequence ID" value="SOQ59319.1"/>
    <property type="molecule type" value="Genomic_DNA"/>
</dbReference>
<proteinExistence type="predicted"/>
<sequence length="112" mass="12988">MRYVSYWRGRCIIIIYVKYQYNLYKLHPEYLLGIFSYTYLGCEVLLHIVPIQVHVLRVALRLDIYQNDSLLVHVHVMVRRGALPAPAPACLQAVPGGGAQSRRLMTDYFTFT</sequence>
<name>A0A2H1X1Y5_SPOFR</name>
<protein>
    <submittedName>
        <fullName evidence="1">SFRICE_018098</fullName>
    </submittedName>
</protein>
<organism evidence="1">
    <name type="scientific">Spodoptera frugiperda</name>
    <name type="common">Fall armyworm</name>
    <dbReference type="NCBI Taxonomy" id="7108"/>
    <lineage>
        <taxon>Eukaryota</taxon>
        <taxon>Metazoa</taxon>
        <taxon>Ecdysozoa</taxon>
        <taxon>Arthropoda</taxon>
        <taxon>Hexapoda</taxon>
        <taxon>Insecta</taxon>
        <taxon>Pterygota</taxon>
        <taxon>Neoptera</taxon>
        <taxon>Endopterygota</taxon>
        <taxon>Lepidoptera</taxon>
        <taxon>Glossata</taxon>
        <taxon>Ditrysia</taxon>
        <taxon>Noctuoidea</taxon>
        <taxon>Noctuidae</taxon>
        <taxon>Amphipyrinae</taxon>
        <taxon>Spodoptera</taxon>
    </lineage>
</organism>
<reference evidence="1" key="1">
    <citation type="submission" date="2016-07" db="EMBL/GenBank/DDBJ databases">
        <authorList>
            <person name="Bretaudeau A."/>
        </authorList>
    </citation>
    <scope>NUCLEOTIDE SEQUENCE</scope>
    <source>
        <strain evidence="1">Rice</strain>
        <tissue evidence="1">Whole body</tissue>
    </source>
</reference>
<gene>
    <name evidence="1" type="ORF">SFRICE_018098</name>
</gene>
<accession>A0A2H1X1Y5</accession>
<dbReference type="AlphaFoldDB" id="A0A2H1X1Y5"/>